<evidence type="ECO:0000259" key="7">
    <source>
        <dbReference type="SMART" id="SM00852"/>
    </source>
</evidence>
<dbReference type="PIRSF" id="PIRSF006443">
    <property type="entry name" value="MoaB"/>
    <property type="match status" value="1"/>
</dbReference>
<sequence>MTHPTHQQLPVQAAILTVSDTRTKADDSSGQRIQSLLTDASFTLADYQIVPDEPVAISQIVQNWCDDATVQAIIITGGTGFTPRDQTYDTIVPLLEKEMMGFGELFRALSYKEIGPKAMFSRATAGSRQQTAIYVLPGSTNAVHLAMTKLILPTVQHFVGELHRL</sequence>
<dbReference type="EMBL" id="BRZA01000001">
    <property type="protein sequence ID" value="GLC87016.1"/>
    <property type="molecule type" value="Genomic_DNA"/>
</dbReference>
<dbReference type="SMART" id="SM00852">
    <property type="entry name" value="MoCF_biosynth"/>
    <property type="match status" value="1"/>
</dbReference>
<dbReference type="InterPro" id="IPR012245">
    <property type="entry name" value="MoaB"/>
</dbReference>
<feature type="domain" description="MoaB/Mog" evidence="7">
    <location>
        <begin position="14"/>
        <end position="158"/>
    </location>
</feature>
<dbReference type="Pfam" id="PF00994">
    <property type="entry name" value="MoCF_biosynth"/>
    <property type="match status" value="1"/>
</dbReference>
<organism evidence="8 9">
    <name type="scientific">Lysinibacillus piscis</name>
    <dbReference type="NCBI Taxonomy" id="2518931"/>
    <lineage>
        <taxon>Bacteria</taxon>
        <taxon>Bacillati</taxon>
        <taxon>Bacillota</taxon>
        <taxon>Bacilli</taxon>
        <taxon>Bacillales</taxon>
        <taxon>Bacillaceae</taxon>
        <taxon>Lysinibacillus</taxon>
    </lineage>
</organism>
<dbReference type="Gene3D" id="3.40.980.10">
    <property type="entry name" value="MoaB/Mog-like domain"/>
    <property type="match status" value="1"/>
</dbReference>
<dbReference type="SUPFAM" id="SSF53218">
    <property type="entry name" value="Molybdenum cofactor biosynthesis proteins"/>
    <property type="match status" value="1"/>
</dbReference>
<dbReference type="NCBIfam" id="TIGR00177">
    <property type="entry name" value="molyb_syn"/>
    <property type="match status" value="1"/>
</dbReference>
<dbReference type="InterPro" id="IPR008284">
    <property type="entry name" value="MoCF_biosynth_CS"/>
</dbReference>
<evidence type="ECO:0000256" key="1">
    <source>
        <dbReference type="ARBA" id="ARBA00003487"/>
    </source>
</evidence>
<comment type="caution">
    <text evidence="8">The sequence shown here is derived from an EMBL/GenBank/DDBJ whole genome shotgun (WGS) entry which is preliminary data.</text>
</comment>
<evidence type="ECO:0000256" key="2">
    <source>
        <dbReference type="ARBA" id="ARBA00005046"/>
    </source>
</evidence>
<comment type="pathway">
    <text evidence="2 6">Cofactor biosynthesis; molybdopterin biosynthesis.</text>
</comment>
<accession>A0ABQ5NF98</accession>
<gene>
    <name evidence="8" type="ORF">LYSBPC_01430</name>
</gene>
<protein>
    <recommendedName>
        <fullName evidence="4 6">Molybdenum cofactor biosynthesis protein B</fullName>
    </recommendedName>
</protein>
<dbReference type="CDD" id="cd00886">
    <property type="entry name" value="MogA_MoaB"/>
    <property type="match status" value="1"/>
</dbReference>
<name>A0ABQ5NF98_9BACI</name>
<dbReference type="PANTHER" id="PTHR43232:SF2">
    <property type="entry name" value="MOLYBDENUM COFACTOR BIOSYNTHESIS PROTEIN B"/>
    <property type="match status" value="1"/>
</dbReference>
<evidence type="ECO:0000256" key="5">
    <source>
        <dbReference type="ARBA" id="ARBA00023150"/>
    </source>
</evidence>
<dbReference type="InterPro" id="IPR036425">
    <property type="entry name" value="MoaB/Mog-like_dom_sf"/>
</dbReference>
<evidence type="ECO:0000256" key="6">
    <source>
        <dbReference type="PIRNR" id="PIRNR006443"/>
    </source>
</evidence>
<keyword evidence="9" id="KW-1185">Reference proteome</keyword>
<keyword evidence="5 6" id="KW-0501">Molybdenum cofactor biosynthesis</keyword>
<dbReference type="PROSITE" id="PS01078">
    <property type="entry name" value="MOCF_BIOSYNTHESIS_1"/>
    <property type="match status" value="1"/>
</dbReference>
<comment type="similarity">
    <text evidence="3 6">Belongs to the MoaB/Mog family.</text>
</comment>
<evidence type="ECO:0000313" key="9">
    <source>
        <dbReference type="Proteomes" id="UP001065593"/>
    </source>
</evidence>
<dbReference type="PANTHER" id="PTHR43232">
    <property type="entry name" value="MOLYBDENUM COFACTOR BIOSYNTHESIS PROTEIN B"/>
    <property type="match status" value="1"/>
</dbReference>
<evidence type="ECO:0000256" key="4">
    <source>
        <dbReference type="ARBA" id="ARBA00015262"/>
    </source>
</evidence>
<dbReference type="RefSeq" id="WP_264986752.1">
    <property type="nucleotide sequence ID" value="NZ_BRZA01000001.1"/>
</dbReference>
<reference evidence="8" key="1">
    <citation type="submission" date="2022-08" db="EMBL/GenBank/DDBJ databases">
        <title>Draft genome sequence of Lysinibacillus sp. strain KH24.</title>
        <authorList>
            <person name="Kanbe H."/>
            <person name="Itoh H."/>
        </authorList>
    </citation>
    <scope>NUCLEOTIDE SEQUENCE</scope>
    <source>
        <strain evidence="8">KH24</strain>
    </source>
</reference>
<dbReference type="InterPro" id="IPR001453">
    <property type="entry name" value="MoaB/Mog_dom"/>
</dbReference>
<comment type="function">
    <text evidence="1 6">May be involved in the biosynthesis of molybdopterin.</text>
</comment>
<dbReference type="Proteomes" id="UP001065593">
    <property type="component" value="Unassembled WGS sequence"/>
</dbReference>
<proteinExistence type="inferred from homology"/>
<evidence type="ECO:0000256" key="3">
    <source>
        <dbReference type="ARBA" id="ARBA00006112"/>
    </source>
</evidence>
<evidence type="ECO:0000313" key="8">
    <source>
        <dbReference type="EMBL" id="GLC87016.1"/>
    </source>
</evidence>